<feature type="transmembrane region" description="Helical" evidence="1">
    <location>
        <begin position="39"/>
        <end position="57"/>
    </location>
</feature>
<keyword evidence="1" id="KW-1133">Transmembrane helix</keyword>
<dbReference type="Proteomes" id="UP001626550">
    <property type="component" value="Unassembled WGS sequence"/>
</dbReference>
<evidence type="ECO:0000313" key="2">
    <source>
        <dbReference type="EMBL" id="KAL3319230.1"/>
    </source>
</evidence>
<keyword evidence="3" id="KW-1185">Reference proteome</keyword>
<keyword evidence="1" id="KW-0812">Transmembrane</keyword>
<proteinExistence type="predicted"/>
<evidence type="ECO:0000256" key="1">
    <source>
        <dbReference type="SAM" id="Phobius"/>
    </source>
</evidence>
<name>A0ABD2QI69_9PLAT</name>
<evidence type="ECO:0000313" key="3">
    <source>
        <dbReference type="Proteomes" id="UP001626550"/>
    </source>
</evidence>
<reference evidence="2 3" key="1">
    <citation type="submission" date="2024-11" db="EMBL/GenBank/DDBJ databases">
        <title>Adaptive evolution of stress response genes in parasites aligns with host niche diversity.</title>
        <authorList>
            <person name="Hahn C."/>
            <person name="Resl P."/>
        </authorList>
    </citation>
    <scope>NUCLEOTIDE SEQUENCE [LARGE SCALE GENOMIC DNA]</scope>
    <source>
        <strain evidence="2">EGGRZ-B1_66</strain>
        <tissue evidence="2">Body</tissue>
    </source>
</reference>
<keyword evidence="1" id="KW-0472">Membrane</keyword>
<organism evidence="2 3">
    <name type="scientific">Cichlidogyrus casuarinus</name>
    <dbReference type="NCBI Taxonomy" id="1844966"/>
    <lineage>
        <taxon>Eukaryota</taxon>
        <taxon>Metazoa</taxon>
        <taxon>Spiralia</taxon>
        <taxon>Lophotrochozoa</taxon>
        <taxon>Platyhelminthes</taxon>
        <taxon>Monogenea</taxon>
        <taxon>Monopisthocotylea</taxon>
        <taxon>Dactylogyridea</taxon>
        <taxon>Ancyrocephalidae</taxon>
        <taxon>Cichlidogyrus</taxon>
    </lineage>
</organism>
<protein>
    <submittedName>
        <fullName evidence="2">Uncharacterized protein</fullName>
    </submittedName>
</protein>
<dbReference type="EMBL" id="JBJKFK010000157">
    <property type="protein sequence ID" value="KAL3319230.1"/>
    <property type="molecule type" value="Genomic_DNA"/>
</dbReference>
<dbReference type="AlphaFoldDB" id="A0ABD2QI69"/>
<feature type="transmembrane region" description="Helical" evidence="1">
    <location>
        <begin position="12"/>
        <end position="33"/>
    </location>
</feature>
<sequence>MRTLFNCVWNMLGVFALLEALVHLTAAAIILVFRAIGFIFGEHLCILAITIIVLIISKKVMEKVMSRINQHSLHLTRPENVYQVINSYIASSDEVALATVNEESVVSFRDRVDQWEKRTQSSP</sequence>
<gene>
    <name evidence="2" type="ORF">Ciccas_002103</name>
</gene>
<accession>A0ABD2QI69</accession>
<comment type="caution">
    <text evidence="2">The sequence shown here is derived from an EMBL/GenBank/DDBJ whole genome shotgun (WGS) entry which is preliminary data.</text>
</comment>